<evidence type="ECO:0000313" key="4">
    <source>
        <dbReference type="Proteomes" id="UP000826656"/>
    </source>
</evidence>
<evidence type="ECO:0000259" key="2">
    <source>
        <dbReference type="Pfam" id="PF19259"/>
    </source>
</evidence>
<gene>
    <name evidence="3" type="ORF">KY290_029747</name>
</gene>
<dbReference type="Gene3D" id="2.40.70.10">
    <property type="entry name" value="Acid Proteases"/>
    <property type="match status" value="1"/>
</dbReference>
<reference evidence="3 4" key="1">
    <citation type="journal article" date="2021" name="bioRxiv">
        <title>Chromosome-scale and haplotype-resolved genome assembly of a tetraploid potato cultivar.</title>
        <authorList>
            <person name="Sun H."/>
            <person name="Jiao W.-B."/>
            <person name="Krause K."/>
            <person name="Campoy J.A."/>
            <person name="Goel M."/>
            <person name="Folz-Donahue K."/>
            <person name="Kukat C."/>
            <person name="Huettel B."/>
            <person name="Schneeberger K."/>
        </authorList>
    </citation>
    <scope>NUCLEOTIDE SEQUENCE [LARGE SCALE GENOMIC DNA]</scope>
    <source>
        <strain evidence="3">SolTubOtavaFocal</strain>
        <tissue evidence="3">Leaves</tissue>
    </source>
</reference>
<comment type="caution">
    <text evidence="3">The sequence shown here is derived from an EMBL/GenBank/DDBJ whole genome shotgun (WGS) entry which is preliminary data.</text>
</comment>
<dbReference type="InterPro" id="IPR045358">
    <property type="entry name" value="Ty3_capsid"/>
</dbReference>
<evidence type="ECO:0000256" key="1">
    <source>
        <dbReference type="SAM" id="MobiDB-lite"/>
    </source>
</evidence>
<protein>
    <recommendedName>
        <fullName evidence="2">Ty3 transposon capsid-like protein domain-containing protein</fullName>
    </recommendedName>
</protein>
<organism evidence="3 4">
    <name type="scientific">Solanum tuberosum</name>
    <name type="common">Potato</name>
    <dbReference type="NCBI Taxonomy" id="4113"/>
    <lineage>
        <taxon>Eukaryota</taxon>
        <taxon>Viridiplantae</taxon>
        <taxon>Streptophyta</taxon>
        <taxon>Embryophyta</taxon>
        <taxon>Tracheophyta</taxon>
        <taxon>Spermatophyta</taxon>
        <taxon>Magnoliopsida</taxon>
        <taxon>eudicotyledons</taxon>
        <taxon>Gunneridae</taxon>
        <taxon>Pentapetalae</taxon>
        <taxon>asterids</taxon>
        <taxon>lamiids</taxon>
        <taxon>Solanales</taxon>
        <taxon>Solanaceae</taxon>
        <taxon>Solanoideae</taxon>
        <taxon>Solaneae</taxon>
        <taxon>Solanum</taxon>
    </lineage>
</organism>
<name>A0ABQ7ULK5_SOLTU</name>
<sequence length="533" mass="60208">MATDMTEIKSMLERITLEMANVSMRQTQMEDHHEKSFAVLKESLEAARMTDKGKRAEVTEGGGDIYTPSGNPVAWMNQNYRMQQSPGMNPLGWGSVPPFQANMETTTPQGHASQGMNQGPHVAGHQGGVSFGVSPGNCSGNQSMTRFTKMEFPRFNGTNLRAWLCKVEQYFSMDEVAYNQKVKVASIHFDDIAIEWHLAYLKSRPHLPYPAWEEYVYALMDRFGAEYTDPMSELKLVKQVGMVDEYQKEFDRIMTRLVILPEYAISAFITGLKPEIGFTVKNHRPYSLPQAYQLARNTEAQVNAQLKLTRSSLYVAGGSQSRAGNYNSFSKGAGSKREGQPFKDSSVSLNRKTSRRLTPTEMSEKRQKGLCFFCDEKFVPGHRCSSNKQLYLLEVAEDGEEDQMLEVQEDHDNYEEEEGHEQNCEISVHALNGIHGFNTLRIMGYTKDGPLNILVDPGSSHNFIDDRLIKKLQGDTQLIKPQSVNVADGGNRQTNEVCRNFIWMMQGLTFQDDFLLLSLGSCDMILGVQWLFL</sequence>
<dbReference type="CDD" id="cd00303">
    <property type="entry name" value="retropepsin_like"/>
    <property type="match status" value="1"/>
</dbReference>
<feature type="region of interest" description="Disordered" evidence="1">
    <location>
        <begin position="325"/>
        <end position="361"/>
    </location>
</feature>
<dbReference type="PANTHER" id="PTHR15503:SF43">
    <property type="entry name" value="REVERSE TRANSCRIPTASE RNASE H-LIKE DOMAIN-CONTAINING PROTEIN"/>
    <property type="match status" value="1"/>
</dbReference>
<dbReference type="Proteomes" id="UP000826656">
    <property type="component" value="Unassembled WGS sequence"/>
</dbReference>
<dbReference type="InterPro" id="IPR021109">
    <property type="entry name" value="Peptidase_aspartic_dom_sf"/>
</dbReference>
<proteinExistence type="predicted"/>
<dbReference type="Pfam" id="PF08284">
    <property type="entry name" value="RVP_2"/>
    <property type="match status" value="1"/>
</dbReference>
<accession>A0ABQ7ULK5</accession>
<dbReference type="PANTHER" id="PTHR15503">
    <property type="entry name" value="LDOC1 RELATED"/>
    <property type="match status" value="1"/>
</dbReference>
<dbReference type="Pfam" id="PF19259">
    <property type="entry name" value="Ty3_capsid"/>
    <property type="match status" value="1"/>
</dbReference>
<keyword evidence="4" id="KW-1185">Reference proteome</keyword>
<dbReference type="InterPro" id="IPR032567">
    <property type="entry name" value="RTL1-rel"/>
</dbReference>
<dbReference type="EMBL" id="JAIVGD010000019">
    <property type="protein sequence ID" value="KAH0750515.1"/>
    <property type="molecule type" value="Genomic_DNA"/>
</dbReference>
<feature type="compositionally biased region" description="Polar residues" evidence="1">
    <location>
        <begin position="343"/>
        <end position="361"/>
    </location>
</feature>
<feature type="domain" description="Ty3 transposon capsid-like protein" evidence="2">
    <location>
        <begin position="159"/>
        <end position="301"/>
    </location>
</feature>
<evidence type="ECO:0000313" key="3">
    <source>
        <dbReference type="EMBL" id="KAH0750515.1"/>
    </source>
</evidence>